<evidence type="ECO:0000256" key="6">
    <source>
        <dbReference type="ARBA" id="ARBA00022723"/>
    </source>
</evidence>
<keyword evidence="5" id="KW-0949">S-adenosyl-L-methionine</keyword>
<dbReference type="EMBL" id="AY810084">
    <property type="protein sequence ID" value="AAX25973.2"/>
    <property type="molecule type" value="mRNA"/>
</dbReference>
<dbReference type="PROSITE" id="PS50280">
    <property type="entry name" value="SET"/>
    <property type="match status" value="1"/>
</dbReference>
<dbReference type="PANTHER" id="PTHR46223">
    <property type="entry name" value="HISTONE-LYSINE N-METHYLTRANSFERASE SUV39H"/>
    <property type="match status" value="1"/>
</dbReference>
<dbReference type="InterPro" id="IPR050973">
    <property type="entry name" value="H3K9_Histone-Lys_N-MTase"/>
</dbReference>
<dbReference type="Pfam" id="PF00856">
    <property type="entry name" value="SET"/>
    <property type="match status" value="1"/>
</dbReference>
<dbReference type="InterPro" id="IPR046341">
    <property type="entry name" value="SET_dom_sf"/>
</dbReference>
<dbReference type="PROSITE" id="PS50867">
    <property type="entry name" value="PRE_SET"/>
    <property type="match status" value="1"/>
</dbReference>
<evidence type="ECO:0000313" key="10">
    <source>
        <dbReference type="EMBL" id="AAX25973.2"/>
    </source>
</evidence>
<keyword evidence="7" id="KW-0862">Zinc</keyword>
<dbReference type="SUPFAM" id="SSF82199">
    <property type="entry name" value="SET domain"/>
    <property type="match status" value="1"/>
</dbReference>
<dbReference type="InterPro" id="IPR001214">
    <property type="entry name" value="SET_dom"/>
</dbReference>
<keyword evidence="2" id="KW-0158">Chromosome</keyword>
<dbReference type="AlphaFoldDB" id="Q5C302"/>
<dbReference type="GO" id="GO:0005694">
    <property type="term" value="C:chromosome"/>
    <property type="evidence" value="ECO:0007669"/>
    <property type="project" value="UniProtKB-SubCell"/>
</dbReference>
<accession>Q5C302</accession>
<evidence type="ECO:0000256" key="5">
    <source>
        <dbReference type="ARBA" id="ARBA00022691"/>
    </source>
</evidence>
<name>Q5C302_SCHJA</name>
<dbReference type="GO" id="GO:0042054">
    <property type="term" value="F:histone methyltransferase activity"/>
    <property type="evidence" value="ECO:0007669"/>
    <property type="project" value="InterPro"/>
</dbReference>
<feature type="non-terminal residue" evidence="10">
    <location>
        <position position="1"/>
    </location>
</feature>
<sequence length="266" mass="29981">LKRSFDTGELQGFFEYMELLYHEDIPLELITEQLPGCECESTCCLRDDCACLSKSGTSYDMSGLLVDCMNPIFECNSECVCSQSCTNRVVQRYLKSAESTFESEYHTKACVTDYSVMGKGLKATCDIRRGELVCVYLGEIIPYKEACLREARQLFCYGRNFILIMREYSEGRLVSETCVDGDSVSWGTVKSKARLINHSCTPNLTVVPVRIDNFIPYLALFANQFIQSGTQLSYDYAQSVPTDKIRLSNTPCLCNSDSCRIYMPGV</sequence>
<proteinExistence type="evidence at transcript level"/>
<comment type="subcellular location">
    <subcellularLocation>
        <location evidence="1">Chromosome</location>
    </subcellularLocation>
</comment>
<evidence type="ECO:0000256" key="1">
    <source>
        <dbReference type="ARBA" id="ARBA00004286"/>
    </source>
</evidence>
<dbReference type="SMART" id="SM00317">
    <property type="entry name" value="SET"/>
    <property type="match status" value="1"/>
</dbReference>
<evidence type="ECO:0000256" key="3">
    <source>
        <dbReference type="ARBA" id="ARBA00022603"/>
    </source>
</evidence>
<evidence type="ECO:0000256" key="2">
    <source>
        <dbReference type="ARBA" id="ARBA00022454"/>
    </source>
</evidence>
<dbReference type="GO" id="GO:0005634">
    <property type="term" value="C:nucleus"/>
    <property type="evidence" value="ECO:0007669"/>
    <property type="project" value="InterPro"/>
</dbReference>
<keyword evidence="6" id="KW-0479">Metal-binding</keyword>
<dbReference type="GO" id="GO:0032259">
    <property type="term" value="P:methylation"/>
    <property type="evidence" value="ECO:0007669"/>
    <property type="project" value="UniProtKB-KW"/>
</dbReference>
<dbReference type="InterPro" id="IPR007728">
    <property type="entry name" value="Pre-SET_dom"/>
</dbReference>
<evidence type="ECO:0000259" key="9">
    <source>
        <dbReference type="PROSITE" id="PS50867"/>
    </source>
</evidence>
<evidence type="ECO:0000259" key="8">
    <source>
        <dbReference type="PROSITE" id="PS50280"/>
    </source>
</evidence>
<keyword evidence="3" id="KW-0489">Methyltransferase</keyword>
<evidence type="ECO:0000256" key="7">
    <source>
        <dbReference type="ARBA" id="ARBA00022833"/>
    </source>
</evidence>
<reference evidence="10" key="1">
    <citation type="journal article" date="2006" name="PLoS Pathog.">
        <title>New perspectives on host-parasite interplay by comparative transcriptomic and proteomic analyses of Schistosoma japonicum.</title>
        <authorList>
            <person name="Liu F."/>
            <person name="Lu J."/>
            <person name="Hu W."/>
            <person name="Wang S.Y."/>
            <person name="Cui S.J."/>
            <person name="Chi M."/>
            <person name="Yan Q."/>
            <person name="Wang X.R."/>
            <person name="Song H.D."/>
            <person name="Xu X.N."/>
            <person name="Wang J.J."/>
            <person name="Zhang X.L."/>
            <person name="Zhang X."/>
            <person name="Wang Z.Q."/>
            <person name="Xue C.L."/>
            <person name="Brindley P.J."/>
            <person name="McManus D.P."/>
            <person name="Yang P.Y."/>
            <person name="Feng Z."/>
            <person name="Chen Z."/>
            <person name="Han Z.G."/>
        </authorList>
    </citation>
    <scope>NUCLEOTIDE SEQUENCE</scope>
</reference>
<dbReference type="GO" id="GO:0008270">
    <property type="term" value="F:zinc ion binding"/>
    <property type="evidence" value="ECO:0007669"/>
    <property type="project" value="InterPro"/>
</dbReference>
<feature type="domain" description="Pre-SET" evidence="9">
    <location>
        <begin position="35"/>
        <end position="93"/>
    </location>
</feature>
<feature type="domain" description="SET" evidence="8">
    <location>
        <begin position="107"/>
        <end position="237"/>
    </location>
</feature>
<organism evidence="10">
    <name type="scientific">Schistosoma japonicum</name>
    <name type="common">Blood fluke</name>
    <dbReference type="NCBI Taxonomy" id="6182"/>
    <lineage>
        <taxon>Eukaryota</taxon>
        <taxon>Metazoa</taxon>
        <taxon>Spiralia</taxon>
        <taxon>Lophotrochozoa</taxon>
        <taxon>Platyhelminthes</taxon>
        <taxon>Trematoda</taxon>
        <taxon>Digenea</taxon>
        <taxon>Strigeidida</taxon>
        <taxon>Schistosomatoidea</taxon>
        <taxon>Schistosomatidae</taxon>
        <taxon>Schistosoma</taxon>
    </lineage>
</organism>
<evidence type="ECO:0000256" key="4">
    <source>
        <dbReference type="ARBA" id="ARBA00022679"/>
    </source>
</evidence>
<protein>
    <submittedName>
        <fullName evidence="10">SJCHGC03385 protein</fullName>
    </submittedName>
</protein>
<keyword evidence="4" id="KW-0808">Transferase</keyword>
<dbReference type="Gene3D" id="2.170.270.10">
    <property type="entry name" value="SET domain"/>
    <property type="match status" value="1"/>
</dbReference>
<dbReference type="PANTHER" id="PTHR46223:SF3">
    <property type="entry name" value="HISTONE-LYSINE N-METHYLTRANSFERASE SET-23"/>
    <property type="match status" value="1"/>
</dbReference>